<dbReference type="Gene3D" id="3.10.450.70">
    <property type="entry name" value="Disulphide bond isomerase, DsbC/G, N-terminal"/>
    <property type="match status" value="1"/>
</dbReference>
<comment type="caution">
    <text evidence="2">The sequence shown here is derived from an EMBL/GenBank/DDBJ whole genome shotgun (WGS) entry which is preliminary data.</text>
</comment>
<feature type="chain" id="PRO_5028136560" evidence="1">
    <location>
        <begin position="24"/>
        <end position="93"/>
    </location>
</feature>
<evidence type="ECO:0000256" key="1">
    <source>
        <dbReference type="SAM" id="SignalP"/>
    </source>
</evidence>
<organism evidence="2">
    <name type="scientific">Salmonella enterica subsp. houtenae serovar 45:g,z51:-</name>
    <dbReference type="NCBI Taxonomy" id="1967611"/>
    <lineage>
        <taxon>Bacteria</taxon>
        <taxon>Pseudomonadati</taxon>
        <taxon>Pseudomonadota</taxon>
        <taxon>Gammaproteobacteria</taxon>
        <taxon>Enterobacterales</taxon>
        <taxon>Enterobacteriaceae</taxon>
        <taxon>Salmonella</taxon>
    </lineage>
</organism>
<dbReference type="AlphaFoldDB" id="A0A736RBH0"/>
<evidence type="ECO:0000313" key="2">
    <source>
        <dbReference type="EMBL" id="HAE7767561.1"/>
    </source>
</evidence>
<dbReference type="InterPro" id="IPR009094">
    <property type="entry name" value="DiS-bond_isomerase_DsbC/G_N_sf"/>
</dbReference>
<dbReference type="EMBL" id="DAATAH010000097">
    <property type="protein sequence ID" value="HAE7767561.1"/>
    <property type="molecule type" value="Genomic_DNA"/>
</dbReference>
<reference evidence="2" key="1">
    <citation type="journal article" date="2018" name="Genome Biol.">
        <title>SKESA: strategic k-mer extension for scrupulous assemblies.</title>
        <authorList>
            <person name="Souvorov A."/>
            <person name="Agarwala R."/>
            <person name="Lipman D.J."/>
        </authorList>
    </citation>
    <scope>NUCLEOTIDE SEQUENCE</scope>
    <source>
        <strain evidence="2">2584-68</strain>
    </source>
</reference>
<feature type="signal peptide" evidence="1">
    <location>
        <begin position="1"/>
        <end position="23"/>
    </location>
</feature>
<dbReference type="SUPFAM" id="SSF54423">
    <property type="entry name" value="DsbC/DsbG N-terminal domain-like"/>
    <property type="match status" value="1"/>
</dbReference>
<protein>
    <submittedName>
        <fullName evidence="2">Uncharacterized protein</fullName>
    </submittedName>
</protein>
<name>A0A736RBH0_SALHO</name>
<gene>
    <name evidence="2" type="ORF">GNB58_004666</name>
</gene>
<reference evidence="2" key="2">
    <citation type="submission" date="2018-07" db="EMBL/GenBank/DDBJ databases">
        <authorList>
            <consortium name="NCBI Pathogen Detection Project"/>
        </authorList>
    </citation>
    <scope>NUCLEOTIDE SEQUENCE</scope>
    <source>
        <strain evidence="2">2584-68</strain>
    </source>
</reference>
<accession>A0A736RBH0</accession>
<proteinExistence type="predicted"/>
<dbReference type="GO" id="GO:0042597">
    <property type="term" value="C:periplasmic space"/>
    <property type="evidence" value="ECO:0007669"/>
    <property type="project" value="InterPro"/>
</dbReference>
<sequence length="93" mass="10616">MIMPHNKPILFVVLFLLPVLASAENTSLTAPLTALEKQWLQLKEEFTLKSDFKGYVMEYDGQETTVFLSPDNKNTFVVNLVQQQMGLPLRMTL</sequence>
<keyword evidence="1" id="KW-0732">Signal</keyword>